<sequence length="359" mass="39672">MDDDCLTVSAYLAERRRTDDGFLADLLLGLFQQRQIASSIVLRGAGGFGTGRHLRTDRSLTLSEDPPVVVIGVDTRQKIEALLDPVLALQQRGLLTIERARMLRGDISPLEMSSAPGEAVKLTIYVGRKERVYGVPAHVAICDLMYRRQLAGASVFLGVDGTRHGQRQRANFFARNTDVPMMIIAVGSGEVISRVLPELGGLLRNPLITLERVRVCKRDGELLERPHALPASDEHGLPLWQRLMLYTSDSARYDGVPIHRAVIRRLYQRKKSDGATVLRGIWGFHGDHQPHGDKLLSLSRHVPVVTIVIDTPDIIAESFDVVDELTGDYGLVTSEMVPALVSDDGVQSGGRPNLARYEY</sequence>
<accession>A0A447GGC1</accession>
<protein>
    <recommendedName>
        <fullName evidence="4">DUF190 domain-containing protein</fullName>
    </recommendedName>
</protein>
<evidence type="ECO:0000313" key="3">
    <source>
        <dbReference type="Proteomes" id="UP000269998"/>
    </source>
</evidence>
<evidence type="ECO:0000313" key="2">
    <source>
        <dbReference type="EMBL" id="VDM89512.1"/>
    </source>
</evidence>
<dbReference type="OrthoDB" id="9795599at2"/>
<dbReference type="Gene3D" id="3.30.70.120">
    <property type="match status" value="3"/>
</dbReference>
<keyword evidence="3" id="KW-1185">Reference proteome</keyword>
<dbReference type="AlphaFoldDB" id="A0A447GGC1"/>
<reference evidence="3" key="1">
    <citation type="submission" date="2018-02" db="EMBL/GenBank/DDBJ databases">
        <authorList>
            <person name="Seth-Smith MB H."/>
            <person name="Seth-Smith H."/>
        </authorList>
    </citation>
    <scope>NUCLEOTIDE SEQUENCE [LARGE SCALE GENOMIC DNA]</scope>
</reference>
<dbReference type="Pfam" id="PF02641">
    <property type="entry name" value="DUF190"/>
    <property type="match status" value="3"/>
</dbReference>
<evidence type="ECO:0008006" key="4">
    <source>
        <dbReference type="Google" id="ProtNLM"/>
    </source>
</evidence>
<comment type="similarity">
    <text evidence="1">Belongs to the UPF0166 family.</text>
</comment>
<proteinExistence type="inferred from homology"/>
<organism evidence="2 3">
    <name type="scientific">Mycobacterium basiliense</name>
    <dbReference type="NCBI Taxonomy" id="2094119"/>
    <lineage>
        <taxon>Bacteria</taxon>
        <taxon>Bacillati</taxon>
        <taxon>Actinomycetota</taxon>
        <taxon>Actinomycetes</taxon>
        <taxon>Mycobacteriales</taxon>
        <taxon>Mycobacteriaceae</taxon>
        <taxon>Mycobacterium</taxon>
    </lineage>
</organism>
<name>A0A447GGC1_9MYCO</name>
<dbReference type="InterPro" id="IPR011322">
    <property type="entry name" value="N-reg_PII-like_a/b"/>
</dbReference>
<dbReference type="PANTHER" id="PTHR35983:SF1">
    <property type="entry name" value="UPF0166 PROTEIN TM_0021"/>
    <property type="match status" value="1"/>
</dbReference>
<dbReference type="EMBL" id="LR130759">
    <property type="protein sequence ID" value="VDM89512.1"/>
    <property type="molecule type" value="Genomic_DNA"/>
</dbReference>
<dbReference type="InterPro" id="IPR015867">
    <property type="entry name" value="N-reg_PII/ATP_PRibTrfase_C"/>
</dbReference>
<evidence type="ECO:0000256" key="1">
    <source>
        <dbReference type="ARBA" id="ARBA00010554"/>
    </source>
</evidence>
<dbReference type="KEGG" id="mbai:MB901379_03089"/>
<dbReference type="Proteomes" id="UP000269998">
    <property type="component" value="Chromosome"/>
</dbReference>
<dbReference type="RefSeq" id="WP_158017367.1">
    <property type="nucleotide sequence ID" value="NZ_CBCSKE010000002.1"/>
</dbReference>
<dbReference type="InterPro" id="IPR003793">
    <property type="entry name" value="UPF0166"/>
</dbReference>
<dbReference type="PANTHER" id="PTHR35983">
    <property type="entry name" value="UPF0166 PROTEIN TM_0021"/>
    <property type="match status" value="1"/>
</dbReference>
<gene>
    <name evidence="2" type="ORF">MB901379_03089</name>
</gene>
<dbReference type="SUPFAM" id="SSF54913">
    <property type="entry name" value="GlnB-like"/>
    <property type="match status" value="3"/>
</dbReference>